<dbReference type="AlphaFoldDB" id="A0AAN0SRW6"/>
<dbReference type="InterPro" id="IPR011050">
    <property type="entry name" value="Pectin_lyase_fold/virulence"/>
</dbReference>
<accession>A0AAN0SRW6</accession>
<dbReference type="Gene3D" id="2.160.20.10">
    <property type="entry name" value="Single-stranded right-handed beta-helix, Pectin lyase-like"/>
    <property type="match status" value="1"/>
</dbReference>
<organism evidence="2 3">
    <name type="scientific">Bacillus cereus 03BB108</name>
    <dbReference type="NCBI Taxonomy" id="451709"/>
    <lineage>
        <taxon>Bacteria</taxon>
        <taxon>Bacillati</taxon>
        <taxon>Bacillota</taxon>
        <taxon>Bacilli</taxon>
        <taxon>Bacillales</taxon>
        <taxon>Bacillaceae</taxon>
        <taxon>Bacillus</taxon>
        <taxon>Bacillus cereus group</taxon>
    </lineage>
</organism>
<protein>
    <submittedName>
        <fullName evidence="2">Pectate lyase superfamily protein</fullName>
    </submittedName>
</protein>
<sequence>MKLNRTGPRFNRDYYLGENRNWDIIEGHADSVSESVKVMREETKDALKKQEEAIQQIVVAEGQDSSPEVRTARVDVKGNSHELIDGRLKADYSYLNGKMDRRGVDPVDFGADPLGLQDSTAAITLAIEKAIKTGINKVSFGAGKFLYSNTINHPTNFHVEGAGIDVTTLLYTGDLIGYSMADMTNAISRASLKNLTIASQTQNASIGLYLRYFVNGSECENIEIKDFKTDFDLSKSWYAQFKNVRARSSKRTVETGIKIHKTDGEVNGVSFINMQAHNIAGRGFYIETGYGCSFISCQSEQTGEEAFYIAAGGGLVFIDPYVEKAGQSGISSSCFHIGGDKQLVAGLNITGGFFSAGKGQTTILIERSRDINIIGAKFEAVWTDVRPDFHVFATDKAESVNFMGSIFTSAAVADFSENVTVLSDKRNAPTFPKGINTPVVNTKKIVSSAIKEDGYGGLHLDSNVTTKELISKGSNPADKGKATFRYNRDTQKAEMLVEDNNGKWNKTGAGAFELPMDLLLKGALNFDGSTPSNTAGYVMYFDKTNHRLTFISDGVTYKIPLERV</sequence>
<dbReference type="InterPro" id="IPR024535">
    <property type="entry name" value="RHGA/B-epi-like_pectate_lyase"/>
</dbReference>
<proteinExistence type="predicted"/>
<name>A0AAN0SRW6_BACCE</name>
<dbReference type="SUPFAM" id="SSF51126">
    <property type="entry name" value="Pectin lyase-like"/>
    <property type="match status" value="1"/>
</dbReference>
<keyword evidence="2" id="KW-0456">Lyase</keyword>
<dbReference type="GO" id="GO:0016829">
    <property type="term" value="F:lyase activity"/>
    <property type="evidence" value="ECO:0007669"/>
    <property type="project" value="UniProtKB-KW"/>
</dbReference>
<gene>
    <name evidence="2" type="ORF">AK40_6290</name>
</gene>
<keyword evidence="2" id="KW-0614">Plasmid</keyword>
<dbReference type="RefSeq" id="WP_001996384.1">
    <property type="nucleotide sequence ID" value="NZ_CP009637.1"/>
</dbReference>
<evidence type="ECO:0000313" key="3">
    <source>
        <dbReference type="Proteomes" id="UP000031861"/>
    </source>
</evidence>
<reference evidence="2 3" key="1">
    <citation type="journal article" date="2015" name="Genome Announc.">
        <title>Complete genome sequences for 35 biothreat assay-relevant bacillus species.</title>
        <authorList>
            <person name="Johnson S.L."/>
            <person name="Daligault H.E."/>
            <person name="Davenport K.W."/>
            <person name="Jaissle J."/>
            <person name="Frey K.G."/>
            <person name="Ladner J.T."/>
            <person name="Broomall S.M."/>
            <person name="Bishop-Lilly K.A."/>
            <person name="Bruce D.C."/>
            <person name="Gibbons H.S."/>
            <person name="Coyne S.R."/>
            <person name="Lo C.C."/>
            <person name="Meincke L."/>
            <person name="Munk A.C."/>
            <person name="Koroleva G.I."/>
            <person name="Rosenzweig C.N."/>
            <person name="Palacios G.F."/>
            <person name="Redden C.L."/>
            <person name="Minogue T.D."/>
            <person name="Chain P.S."/>
        </authorList>
    </citation>
    <scope>NUCLEOTIDE SEQUENCE [LARGE SCALE GENOMIC DNA]</scope>
    <source>
        <strain evidence="2 3">03BB108</strain>
    </source>
</reference>
<dbReference type="EMBL" id="CP009637">
    <property type="protein sequence ID" value="AJI08543.1"/>
    <property type="molecule type" value="Genomic_DNA"/>
</dbReference>
<evidence type="ECO:0000313" key="2">
    <source>
        <dbReference type="EMBL" id="AJI08543.1"/>
    </source>
</evidence>
<dbReference type="Pfam" id="PF12708">
    <property type="entry name" value="Pect-lyase_RHGA_epim"/>
    <property type="match status" value="1"/>
</dbReference>
<dbReference type="InterPro" id="IPR012334">
    <property type="entry name" value="Pectin_lyas_fold"/>
</dbReference>
<feature type="domain" description="Rhamnogalacturonase A/B/Epimerase-like pectate lyase" evidence="1">
    <location>
        <begin position="107"/>
        <end position="266"/>
    </location>
</feature>
<evidence type="ECO:0000259" key="1">
    <source>
        <dbReference type="Pfam" id="PF12708"/>
    </source>
</evidence>
<geneLocation type="plasmid" evidence="2 3">
    <name>pBFI_5</name>
</geneLocation>
<dbReference type="Proteomes" id="UP000031861">
    <property type="component" value="Plasmid pBFI_5"/>
</dbReference>